<dbReference type="EMBL" id="NRDI02000032">
    <property type="protein sequence ID" value="KAI1507798.1"/>
    <property type="molecule type" value="Genomic_DNA"/>
</dbReference>
<dbReference type="AlphaFoldDB" id="A0A5M9LCS9"/>
<gene>
    <name evidence="1" type="ORF">Ptr86124_013212</name>
</gene>
<reference evidence="2" key="1">
    <citation type="journal article" date="2022" name="Microb. Genom.">
        <title>A global pangenome for the wheat fungal pathogen Pyrenophora tritici-repentis and prediction of effector protein structural homology.</title>
        <authorList>
            <person name="Moolhuijzen P.M."/>
            <person name="See P.T."/>
            <person name="Shi G."/>
            <person name="Powell H.R."/>
            <person name="Cockram J."/>
            <person name="Jorgensen L.N."/>
            <person name="Benslimane H."/>
            <person name="Strelkov S.E."/>
            <person name="Turner J."/>
            <person name="Liu Z."/>
            <person name="Moffat C.S."/>
        </authorList>
    </citation>
    <scope>NUCLEOTIDE SEQUENCE [LARGE SCALE GENOMIC DNA]</scope>
</reference>
<dbReference type="InterPro" id="IPR003347">
    <property type="entry name" value="JmjC_dom"/>
</dbReference>
<sequence>MVPQQFNDAPQPRTLLTIEQFRQQLQFRKPVRGKAWIDVQDFSNEEITQKWELDDALKHMDNSRYGPVNFLNIRTLRDNVVPWELEGLADYRVLQEASDRAGVAKDNRQGLNFPDSFALWGKQGTWSFPHVDKHGLYTAVLCEQGEKLWFSWSLDDKELENWAKDRERGEKYEPSQAGFPVLMRNGDLLIQPPGTVHAPASVTNVIMTGYFFWSSRTMNTTARCALLDLEHPNITNEDVQPELGGRLKHLAHASKLRLQPYNWGEEDLEEFQRLEQVSSAQQPSLSYSINLLLVGS</sequence>
<dbReference type="SUPFAM" id="SSF51197">
    <property type="entry name" value="Clavaminate synthase-like"/>
    <property type="match status" value="1"/>
</dbReference>
<comment type="caution">
    <text evidence="1">The sequence shown here is derived from an EMBL/GenBank/DDBJ whole genome shotgun (WGS) entry which is preliminary data.</text>
</comment>
<dbReference type="Gene3D" id="2.60.120.650">
    <property type="entry name" value="Cupin"/>
    <property type="match status" value="1"/>
</dbReference>
<proteinExistence type="predicted"/>
<protein>
    <submittedName>
        <fullName evidence="1">Uncharacterized protein</fullName>
    </submittedName>
</protein>
<name>A0A5M9LCS9_9PLEO</name>
<accession>A0A5M9LCS9</accession>
<evidence type="ECO:0000313" key="2">
    <source>
        <dbReference type="Proteomes" id="UP000249757"/>
    </source>
</evidence>
<keyword evidence="2" id="KW-1185">Reference proteome</keyword>
<evidence type="ECO:0000313" key="1">
    <source>
        <dbReference type="EMBL" id="KAI1507798.1"/>
    </source>
</evidence>
<dbReference type="Proteomes" id="UP000249757">
    <property type="component" value="Unassembled WGS sequence"/>
</dbReference>
<organism evidence="1 2">
    <name type="scientific">Pyrenophora tritici-repentis</name>
    <dbReference type="NCBI Taxonomy" id="45151"/>
    <lineage>
        <taxon>Eukaryota</taxon>
        <taxon>Fungi</taxon>
        <taxon>Dikarya</taxon>
        <taxon>Ascomycota</taxon>
        <taxon>Pezizomycotina</taxon>
        <taxon>Dothideomycetes</taxon>
        <taxon>Pleosporomycetidae</taxon>
        <taxon>Pleosporales</taxon>
        <taxon>Pleosporineae</taxon>
        <taxon>Pleosporaceae</taxon>
        <taxon>Pyrenophora</taxon>
    </lineage>
</organism>
<dbReference type="PROSITE" id="PS51184">
    <property type="entry name" value="JMJC"/>
    <property type="match status" value="1"/>
</dbReference>